<dbReference type="Gene3D" id="3.30.160.20">
    <property type="match status" value="1"/>
</dbReference>
<name>A0ABM4WAQ2_COFAR</name>
<proteinExistence type="inferred from homology"/>
<keyword evidence="3" id="KW-1185">Reference proteome</keyword>
<evidence type="ECO:0000313" key="4">
    <source>
        <dbReference type="RefSeq" id="XP_071928871.1"/>
    </source>
</evidence>
<dbReference type="PANTHER" id="PTHR43804">
    <property type="entry name" value="LD18447P"/>
    <property type="match status" value="1"/>
</dbReference>
<dbReference type="GeneID" id="113717701"/>
<gene>
    <name evidence="4" type="primary">LOC113717701</name>
</gene>
<protein>
    <submittedName>
        <fullName evidence="4">Uncharacterized protein isoform X4</fullName>
    </submittedName>
</protein>
<comment type="similarity">
    <text evidence="1">Belongs to the prokaryotic/mitochondrial release factor family.</text>
</comment>
<dbReference type="PANTHER" id="PTHR43804:SF6">
    <property type="entry name" value="CLASS I PEPTIDE CHAIN RELEASE FACTOR"/>
    <property type="match status" value="1"/>
</dbReference>
<reference evidence="4" key="1">
    <citation type="submission" date="2025-08" db="UniProtKB">
        <authorList>
            <consortium name="RefSeq"/>
        </authorList>
    </citation>
    <scope>IDENTIFICATION</scope>
    <source>
        <tissue evidence="4">Leaves</tissue>
    </source>
</reference>
<dbReference type="SUPFAM" id="SSF75620">
    <property type="entry name" value="Release factor"/>
    <property type="match status" value="1"/>
</dbReference>
<dbReference type="Proteomes" id="UP001652660">
    <property type="component" value="Chromosome 11e"/>
</dbReference>
<dbReference type="InterPro" id="IPR050057">
    <property type="entry name" value="Prokaryotic/Mito_RF"/>
</dbReference>
<sequence length="290" mass="32068">MVIAEFFPFLKLQRLVTHFFTSCSSFSSLNYCYRPALSSRGYFYHASTTAVKYPKSKSNVWAIEIQQRNTRAKNFCTSTTSTSDRNFANGYVNNKAAASGNRNVNGDIDDDGGGLPIAVSGRGYLTMSDEQLLRGCEMDTFKASGPGGQHRNKRESAVRLKHLPTGIVAQAVEDRSQHRNRALALSRLRTLLALKVNGSVSDAARLLGLSTGALSRLILSDDSLRMVVNEFRASKSELNSQILMEKLNSRYNYAGDEASEVGFLSDNRWMLQVRSSVLVGWLVTKLTEAT</sequence>
<feature type="domain" description="Prokaryotic-type class I peptide chain release factors" evidence="2">
    <location>
        <begin position="137"/>
        <end position="193"/>
    </location>
</feature>
<evidence type="ECO:0000256" key="1">
    <source>
        <dbReference type="ARBA" id="ARBA00010835"/>
    </source>
</evidence>
<dbReference type="RefSeq" id="XP_071928871.1">
    <property type="nucleotide sequence ID" value="XM_072072770.1"/>
</dbReference>
<organism evidence="3 4">
    <name type="scientific">Coffea arabica</name>
    <name type="common">Arabian coffee</name>
    <dbReference type="NCBI Taxonomy" id="13443"/>
    <lineage>
        <taxon>Eukaryota</taxon>
        <taxon>Viridiplantae</taxon>
        <taxon>Streptophyta</taxon>
        <taxon>Embryophyta</taxon>
        <taxon>Tracheophyta</taxon>
        <taxon>Spermatophyta</taxon>
        <taxon>Magnoliopsida</taxon>
        <taxon>eudicotyledons</taxon>
        <taxon>Gunneridae</taxon>
        <taxon>Pentapetalae</taxon>
        <taxon>asterids</taxon>
        <taxon>lamiids</taxon>
        <taxon>Gentianales</taxon>
        <taxon>Rubiaceae</taxon>
        <taxon>Ixoroideae</taxon>
        <taxon>Gardenieae complex</taxon>
        <taxon>Bertiereae - Coffeeae clade</taxon>
        <taxon>Coffeeae</taxon>
        <taxon>Coffea</taxon>
    </lineage>
</organism>
<evidence type="ECO:0000259" key="2">
    <source>
        <dbReference type="Pfam" id="PF00472"/>
    </source>
</evidence>
<dbReference type="InterPro" id="IPR000352">
    <property type="entry name" value="Pep_chain_release_fac_I"/>
</dbReference>
<accession>A0ABM4WAQ2</accession>
<evidence type="ECO:0000313" key="3">
    <source>
        <dbReference type="Proteomes" id="UP001652660"/>
    </source>
</evidence>
<dbReference type="Pfam" id="PF00472">
    <property type="entry name" value="RF-1"/>
    <property type="match status" value="1"/>
</dbReference>
<dbReference type="InterPro" id="IPR045853">
    <property type="entry name" value="Pep_chain_release_fac_I_sf"/>
</dbReference>